<dbReference type="InterPro" id="IPR009797">
    <property type="entry name" value="DUF1367"/>
</dbReference>
<protein>
    <submittedName>
        <fullName evidence="1">Protein containing DUF1367</fullName>
    </submittedName>
</protein>
<dbReference type="AlphaFoldDB" id="J9GL79"/>
<reference evidence="1" key="1">
    <citation type="journal article" date="2012" name="PLoS ONE">
        <title>Gene sets for utilization of primary and secondary nutrition supplies in the distal gut of endangered iberian lynx.</title>
        <authorList>
            <person name="Alcaide M."/>
            <person name="Messina E."/>
            <person name="Richter M."/>
            <person name="Bargiela R."/>
            <person name="Peplies J."/>
            <person name="Huws S.A."/>
            <person name="Newbold C.J."/>
            <person name="Golyshin P.N."/>
            <person name="Simon M.A."/>
            <person name="Lopez G."/>
            <person name="Yakimov M.M."/>
            <person name="Ferrer M."/>
        </authorList>
    </citation>
    <scope>NUCLEOTIDE SEQUENCE</scope>
</reference>
<organism evidence="1">
    <name type="scientific">gut metagenome</name>
    <dbReference type="NCBI Taxonomy" id="749906"/>
    <lineage>
        <taxon>unclassified sequences</taxon>
        <taxon>metagenomes</taxon>
        <taxon>organismal metagenomes</taxon>
    </lineage>
</organism>
<dbReference type="EMBL" id="AMCI01000692">
    <property type="protein sequence ID" value="EJX08154.1"/>
    <property type="molecule type" value="Genomic_DNA"/>
</dbReference>
<sequence>MDIYLTPTPQGLVPLYDSDYQLFLKLKHGYPYRCKLTQPRNYKFHKKFFALVRITFDNLPAPLANSWDIHTPEDIVKKFKRDLGLYTARTNPYGEREIEYHSISFAAMDQHDFEQFYAQAVSLVLSKYLKGLNRQDLEEALHEFM</sequence>
<evidence type="ECO:0000313" key="1">
    <source>
        <dbReference type="EMBL" id="EJX08154.1"/>
    </source>
</evidence>
<dbReference type="Pfam" id="PF07105">
    <property type="entry name" value="DUF1367"/>
    <property type="match status" value="2"/>
</dbReference>
<name>J9GL79_9ZZZZ</name>
<accession>J9GL79</accession>
<proteinExistence type="predicted"/>
<comment type="caution">
    <text evidence="1">The sequence shown here is derived from an EMBL/GenBank/DDBJ whole genome shotgun (WGS) entry which is preliminary data.</text>
</comment>
<gene>
    <name evidence="1" type="ORF">EVA_03734</name>
</gene>